<dbReference type="InterPro" id="IPR036775">
    <property type="entry name" value="DNA_pol_Y-fam_lit_finger_sf"/>
</dbReference>
<dbReference type="Pfam" id="PF00817">
    <property type="entry name" value="IMS"/>
    <property type="match status" value="1"/>
</dbReference>
<name>A0ABU4RLS4_9HYPH</name>
<dbReference type="Proteomes" id="UP001274321">
    <property type="component" value="Unassembled WGS sequence"/>
</dbReference>
<evidence type="ECO:0000256" key="3">
    <source>
        <dbReference type="ARBA" id="ARBA00022457"/>
    </source>
</evidence>
<dbReference type="GO" id="GO:0003887">
    <property type="term" value="F:DNA-directed DNA polymerase activity"/>
    <property type="evidence" value="ECO:0007669"/>
    <property type="project" value="UniProtKB-EC"/>
</dbReference>
<evidence type="ECO:0000259" key="8">
    <source>
        <dbReference type="PROSITE" id="PS50173"/>
    </source>
</evidence>
<keyword evidence="3 7" id="KW-0515">Mutator protein</keyword>
<keyword evidence="7" id="KW-0227">DNA damage</keyword>
<dbReference type="PANTHER" id="PTHR11076:SF33">
    <property type="entry name" value="DNA POLYMERASE KAPPA"/>
    <property type="match status" value="1"/>
</dbReference>
<evidence type="ECO:0000313" key="10">
    <source>
        <dbReference type="Proteomes" id="UP001274321"/>
    </source>
</evidence>
<dbReference type="Pfam" id="PF11799">
    <property type="entry name" value="IMS_C"/>
    <property type="match status" value="1"/>
</dbReference>
<dbReference type="InterPro" id="IPR022880">
    <property type="entry name" value="DNApol_IV"/>
</dbReference>
<dbReference type="SUPFAM" id="SSF100879">
    <property type="entry name" value="Lesion bypass DNA polymerase (Y-family), little finger domain"/>
    <property type="match status" value="1"/>
</dbReference>
<evidence type="ECO:0000256" key="5">
    <source>
        <dbReference type="ARBA" id="ARBA00025589"/>
    </source>
</evidence>
<feature type="site" description="Substrate discrimination" evidence="7">
    <location>
        <position position="51"/>
    </location>
</feature>
<dbReference type="NCBIfam" id="NF002751">
    <property type="entry name" value="PRK02794.1"/>
    <property type="match status" value="1"/>
</dbReference>
<dbReference type="PROSITE" id="PS50173">
    <property type="entry name" value="UMUC"/>
    <property type="match status" value="1"/>
</dbReference>
<keyword evidence="7 9" id="KW-0808">Transferase</keyword>
<keyword evidence="7" id="KW-0460">Magnesium</keyword>
<evidence type="ECO:0000256" key="7">
    <source>
        <dbReference type="HAMAP-Rule" id="MF_01113"/>
    </source>
</evidence>
<evidence type="ECO:0000256" key="4">
    <source>
        <dbReference type="ARBA" id="ARBA00022932"/>
    </source>
</evidence>
<evidence type="ECO:0000256" key="2">
    <source>
        <dbReference type="ARBA" id="ARBA00011245"/>
    </source>
</evidence>
<dbReference type="SUPFAM" id="SSF56672">
    <property type="entry name" value="DNA/RNA polymerases"/>
    <property type="match status" value="1"/>
</dbReference>
<dbReference type="RefSeq" id="WP_319843826.1">
    <property type="nucleotide sequence ID" value="NZ_JAXAFJ010000002.1"/>
</dbReference>
<dbReference type="Gene3D" id="3.30.70.270">
    <property type="match status" value="1"/>
</dbReference>
<dbReference type="InterPro" id="IPR043128">
    <property type="entry name" value="Rev_trsase/Diguanyl_cyclase"/>
</dbReference>
<comment type="subunit">
    <text evidence="2 7">Monomer.</text>
</comment>
<feature type="active site" evidence="7">
    <location>
        <position position="140"/>
    </location>
</feature>
<dbReference type="Gene3D" id="3.40.1170.60">
    <property type="match status" value="1"/>
</dbReference>
<comment type="function">
    <text evidence="5 7">Poorly processive, error-prone DNA polymerase involved in untargeted mutagenesis. Copies undamaged DNA at stalled replication forks, which arise in vivo from mismatched or misaligned primer ends. These misaligned primers can be extended by PolIV. Exhibits no 3'-5' exonuclease (proofreading) activity. May be involved in translesional synthesis, in conjunction with the beta clamp from PolIII.</text>
</comment>
<keyword evidence="7" id="KW-0238">DNA-binding</keyword>
<keyword evidence="4 7" id="KW-0239">DNA-directed DNA polymerase</keyword>
<feature type="binding site" evidence="7">
    <location>
        <position position="139"/>
    </location>
    <ligand>
        <name>Mg(2+)</name>
        <dbReference type="ChEBI" id="CHEBI:18420"/>
    </ligand>
</feature>
<proteinExistence type="inferred from homology"/>
<keyword evidence="7" id="KW-0963">Cytoplasm</keyword>
<comment type="subcellular location">
    <subcellularLocation>
        <location evidence="7">Cytoplasm</location>
    </subcellularLocation>
</comment>
<protein>
    <recommendedName>
        <fullName evidence="7">DNA polymerase IV</fullName>
        <shortName evidence="7">Pol IV</shortName>
        <ecNumber evidence="7">2.7.7.7</ecNumber>
    </recommendedName>
</protein>
<comment type="similarity">
    <text evidence="1 7">Belongs to the DNA polymerase type-Y family.</text>
</comment>
<dbReference type="InterPro" id="IPR017961">
    <property type="entry name" value="DNA_pol_Y-fam_little_finger"/>
</dbReference>
<accession>A0ABU4RLS4</accession>
<keyword evidence="7" id="KW-0479">Metal-binding</keyword>
<feature type="domain" description="UmuC" evidence="8">
    <location>
        <begin position="42"/>
        <end position="222"/>
    </location>
</feature>
<comment type="caution">
    <text evidence="9">The sequence shown here is derived from an EMBL/GenBank/DDBJ whole genome shotgun (WGS) entry which is preliminary data.</text>
</comment>
<gene>
    <name evidence="7" type="primary">dinB</name>
    <name evidence="9" type="ORF">SCD90_03735</name>
</gene>
<dbReference type="InterPro" id="IPR001126">
    <property type="entry name" value="UmuC"/>
</dbReference>
<keyword evidence="7" id="KW-0235">DNA replication</keyword>
<comment type="catalytic activity">
    <reaction evidence="6 7">
        <text>DNA(n) + a 2'-deoxyribonucleoside 5'-triphosphate = DNA(n+1) + diphosphate</text>
        <dbReference type="Rhea" id="RHEA:22508"/>
        <dbReference type="Rhea" id="RHEA-COMP:17339"/>
        <dbReference type="Rhea" id="RHEA-COMP:17340"/>
        <dbReference type="ChEBI" id="CHEBI:33019"/>
        <dbReference type="ChEBI" id="CHEBI:61560"/>
        <dbReference type="ChEBI" id="CHEBI:173112"/>
        <dbReference type="EC" id="2.7.7.7"/>
    </reaction>
</comment>
<keyword evidence="7" id="KW-0234">DNA repair</keyword>
<sequence length="433" mass="47293">MITRAIPGFCRDCLAEAGEGPRCRACLSPRLVRHPELNSLSIAHVDCDAFFAAVEKRDNPDLRDKPVIVGGGRRGVVSTCCYIARINGVRSAMPMFKALKLCPEAVVIKPTHGKYVAVGRQVRAMMMDLTPLVQPVSIDEAFLDLSGTERVHGLVPARTLARFARRVEAELGITVSVGLAPNKFLAKIASDLDKPRGFAVIGAAEAQEFLTHKPVGILPGVGAAAQARLARDHITEVGHLRQLDAREMARRHGAHGLHLWNLAHGHDTRPVRPERETKSVSAETTFDEDISDPAQLAAVLWSLADRVSARLKAAEFSGTRVTLKLKTPDFRSRTRSRSLETPTRLAGRIFETGRDLLVKEANGARFRLIGIGVEDLHPLGDGDPPDLMDPGLPRRIAAEKAVDDLRRKFGAGILDRGISFAPGVRLPRRREPD</sequence>
<organism evidence="9 10">
    <name type="scientific">Terrihabitans rhizophilus</name>
    <dbReference type="NCBI Taxonomy" id="3092662"/>
    <lineage>
        <taxon>Bacteria</taxon>
        <taxon>Pseudomonadati</taxon>
        <taxon>Pseudomonadota</taxon>
        <taxon>Alphaproteobacteria</taxon>
        <taxon>Hyphomicrobiales</taxon>
        <taxon>Terrihabitans</taxon>
    </lineage>
</organism>
<evidence type="ECO:0000313" key="9">
    <source>
        <dbReference type="EMBL" id="MDX6805168.1"/>
    </source>
</evidence>
<keyword evidence="7 9" id="KW-0548">Nucleotidyltransferase</keyword>
<dbReference type="Gene3D" id="1.10.150.20">
    <property type="entry name" value="5' to 3' exonuclease, C-terminal subdomain"/>
    <property type="match status" value="1"/>
</dbReference>
<dbReference type="InterPro" id="IPR043502">
    <property type="entry name" value="DNA/RNA_pol_sf"/>
</dbReference>
<evidence type="ECO:0000256" key="1">
    <source>
        <dbReference type="ARBA" id="ARBA00010945"/>
    </source>
</evidence>
<comment type="cofactor">
    <cofactor evidence="7">
        <name>Mg(2+)</name>
        <dbReference type="ChEBI" id="CHEBI:18420"/>
    </cofactor>
    <text evidence="7">Binds 2 magnesium ions per subunit.</text>
</comment>
<feature type="binding site" evidence="7">
    <location>
        <position position="46"/>
    </location>
    <ligand>
        <name>Mg(2+)</name>
        <dbReference type="ChEBI" id="CHEBI:18420"/>
    </ligand>
</feature>
<keyword evidence="10" id="KW-1185">Reference proteome</keyword>
<dbReference type="NCBIfam" id="NF002677">
    <property type="entry name" value="PRK02406.1"/>
    <property type="match status" value="1"/>
</dbReference>
<reference evidence="9 10" key="1">
    <citation type="submission" date="2023-11" db="EMBL/GenBank/DDBJ databases">
        <authorList>
            <person name="Bao R."/>
        </authorList>
    </citation>
    <scope>NUCLEOTIDE SEQUENCE [LARGE SCALE GENOMIC DNA]</scope>
    <source>
        <strain evidence="9 10">PJ23</strain>
    </source>
</reference>
<dbReference type="EC" id="2.7.7.7" evidence="7"/>
<dbReference type="PANTHER" id="PTHR11076">
    <property type="entry name" value="DNA REPAIR POLYMERASE UMUC / TRANSFERASE FAMILY MEMBER"/>
    <property type="match status" value="1"/>
</dbReference>
<dbReference type="EMBL" id="JAXAFJ010000002">
    <property type="protein sequence ID" value="MDX6805168.1"/>
    <property type="molecule type" value="Genomic_DNA"/>
</dbReference>
<dbReference type="InterPro" id="IPR050116">
    <property type="entry name" value="DNA_polymerase-Y"/>
</dbReference>
<dbReference type="HAMAP" id="MF_01113">
    <property type="entry name" value="DNApol_IV"/>
    <property type="match status" value="1"/>
</dbReference>
<dbReference type="Gene3D" id="3.30.1490.100">
    <property type="entry name" value="DNA polymerase, Y-family, little finger domain"/>
    <property type="match status" value="1"/>
</dbReference>
<dbReference type="CDD" id="cd03586">
    <property type="entry name" value="PolY_Pol_IV_kappa"/>
    <property type="match status" value="1"/>
</dbReference>
<evidence type="ECO:0000256" key="6">
    <source>
        <dbReference type="ARBA" id="ARBA00049244"/>
    </source>
</evidence>